<feature type="compositionally biased region" description="Basic and acidic residues" evidence="1">
    <location>
        <begin position="24"/>
        <end position="38"/>
    </location>
</feature>
<dbReference type="Proteomes" id="UP001183809">
    <property type="component" value="Unassembled WGS sequence"/>
</dbReference>
<accession>A0ABU2U7D5</accession>
<dbReference type="EMBL" id="JAVREY010000095">
    <property type="protein sequence ID" value="MDT0469146.1"/>
    <property type="molecule type" value="Genomic_DNA"/>
</dbReference>
<dbReference type="InterPro" id="IPR025329">
    <property type="entry name" value="DUF4235"/>
</dbReference>
<organism evidence="2 3">
    <name type="scientific">Streptomyces gibsoniae</name>
    <dbReference type="NCBI Taxonomy" id="3075529"/>
    <lineage>
        <taxon>Bacteria</taxon>
        <taxon>Bacillati</taxon>
        <taxon>Actinomycetota</taxon>
        <taxon>Actinomycetes</taxon>
        <taxon>Kitasatosporales</taxon>
        <taxon>Streptomycetaceae</taxon>
        <taxon>Streptomyces</taxon>
    </lineage>
</organism>
<reference evidence="3" key="1">
    <citation type="submission" date="2023-07" db="EMBL/GenBank/DDBJ databases">
        <title>30 novel species of actinomycetes from the DSMZ collection.</title>
        <authorList>
            <person name="Nouioui I."/>
        </authorList>
    </citation>
    <scope>NUCLEOTIDE SEQUENCE [LARGE SCALE GENOMIC DNA]</scope>
    <source>
        <strain evidence="3">DSM 41699</strain>
    </source>
</reference>
<comment type="caution">
    <text evidence="2">The sequence shown here is derived from an EMBL/GenBank/DDBJ whole genome shotgun (WGS) entry which is preliminary data.</text>
</comment>
<dbReference type="Pfam" id="PF14019">
    <property type="entry name" value="DUF4235"/>
    <property type="match status" value="1"/>
</dbReference>
<keyword evidence="3" id="KW-1185">Reference proteome</keyword>
<evidence type="ECO:0000313" key="3">
    <source>
        <dbReference type="Proteomes" id="UP001183809"/>
    </source>
</evidence>
<proteinExistence type="predicted"/>
<name>A0ABU2U7D5_9ACTN</name>
<gene>
    <name evidence="2" type="ORF">RM764_40315</name>
</gene>
<feature type="region of interest" description="Disordered" evidence="1">
    <location>
        <begin position="18"/>
        <end position="38"/>
    </location>
</feature>
<protein>
    <submittedName>
        <fullName evidence="2">DUF4235 domain-containing protein</fullName>
    </submittedName>
</protein>
<evidence type="ECO:0000313" key="2">
    <source>
        <dbReference type="EMBL" id="MDT0469146.1"/>
    </source>
</evidence>
<evidence type="ECO:0000256" key="1">
    <source>
        <dbReference type="SAM" id="MobiDB-lite"/>
    </source>
</evidence>
<sequence>MATANCCWLQPGRPSWCAWPGDAGRSEPSERGGDRSRREREVLLAATLQGAIFAAARAAVDRAATAA</sequence>